<organism evidence="7 8">
    <name type="scientific">Shimia gijangensis</name>
    <dbReference type="NCBI Taxonomy" id="1470563"/>
    <lineage>
        <taxon>Bacteria</taxon>
        <taxon>Pseudomonadati</taxon>
        <taxon>Pseudomonadota</taxon>
        <taxon>Alphaproteobacteria</taxon>
        <taxon>Rhodobacterales</taxon>
        <taxon>Roseobacteraceae</taxon>
    </lineage>
</organism>
<feature type="transmembrane region" description="Helical" evidence="5">
    <location>
        <begin position="35"/>
        <end position="58"/>
    </location>
</feature>
<dbReference type="RefSeq" id="WP_073254797.1">
    <property type="nucleotide sequence ID" value="NZ_FQZQ01000019.1"/>
</dbReference>
<feature type="domain" description="Yip1" evidence="6">
    <location>
        <begin position="11"/>
        <end position="179"/>
    </location>
</feature>
<reference evidence="8" key="1">
    <citation type="submission" date="2016-11" db="EMBL/GenBank/DDBJ databases">
        <authorList>
            <person name="Varghese N."/>
            <person name="Submissions S."/>
        </authorList>
    </citation>
    <scope>NUCLEOTIDE SEQUENCE [LARGE SCALE GENOMIC DNA]</scope>
    <source>
        <strain evidence="8">DSM 100564</strain>
    </source>
</reference>
<sequence length="193" mass="20906">MKELLRALLMQTIARPADAARTLVGLNLPREAGWMALFLATIINTFAYFATHAIVVLPDDFWVPVFNVPIIYLTLSFSFSTMAIFGVYWTGQTLGGKAHFPVLVSMLAWLVCVQSLADFVFLGLLMIVPTLAGLFSLAAGLYGIWIFLNFVKVAHGFTTMGKAILTITLTLVGLIVGLSVFLSVIGITAMGIS</sequence>
<keyword evidence="3 5" id="KW-1133">Transmembrane helix</keyword>
<evidence type="ECO:0000259" key="6">
    <source>
        <dbReference type="Pfam" id="PF04893"/>
    </source>
</evidence>
<dbReference type="Proteomes" id="UP000183982">
    <property type="component" value="Unassembled WGS sequence"/>
</dbReference>
<keyword evidence="4 5" id="KW-0472">Membrane</keyword>
<evidence type="ECO:0000256" key="3">
    <source>
        <dbReference type="ARBA" id="ARBA00022989"/>
    </source>
</evidence>
<dbReference type="EMBL" id="FQZQ01000019">
    <property type="protein sequence ID" value="SHK10900.1"/>
    <property type="molecule type" value="Genomic_DNA"/>
</dbReference>
<feature type="transmembrane region" description="Helical" evidence="5">
    <location>
        <begin position="131"/>
        <end position="151"/>
    </location>
</feature>
<keyword evidence="2 5" id="KW-0812">Transmembrane</keyword>
<dbReference type="Pfam" id="PF04893">
    <property type="entry name" value="Yip1"/>
    <property type="match status" value="1"/>
</dbReference>
<gene>
    <name evidence="7" type="ORF">SAMN05444000_11931</name>
</gene>
<evidence type="ECO:0000256" key="5">
    <source>
        <dbReference type="SAM" id="Phobius"/>
    </source>
</evidence>
<dbReference type="AlphaFoldDB" id="A0A1M6PSL6"/>
<dbReference type="GO" id="GO:0016020">
    <property type="term" value="C:membrane"/>
    <property type="evidence" value="ECO:0007669"/>
    <property type="project" value="UniProtKB-SubCell"/>
</dbReference>
<dbReference type="InterPro" id="IPR006977">
    <property type="entry name" value="Yip1_dom"/>
</dbReference>
<dbReference type="STRING" id="1470563.SAMN05444000_11931"/>
<feature type="transmembrane region" description="Helical" evidence="5">
    <location>
        <begin position="163"/>
        <end position="192"/>
    </location>
</feature>
<evidence type="ECO:0000256" key="4">
    <source>
        <dbReference type="ARBA" id="ARBA00023136"/>
    </source>
</evidence>
<protein>
    <recommendedName>
        <fullName evidence="6">Yip1 domain-containing protein</fullName>
    </recommendedName>
</protein>
<comment type="subcellular location">
    <subcellularLocation>
        <location evidence="1">Membrane</location>
        <topology evidence="1">Multi-pass membrane protein</topology>
    </subcellularLocation>
</comment>
<feature type="transmembrane region" description="Helical" evidence="5">
    <location>
        <begin position="70"/>
        <end position="90"/>
    </location>
</feature>
<evidence type="ECO:0000256" key="2">
    <source>
        <dbReference type="ARBA" id="ARBA00022692"/>
    </source>
</evidence>
<dbReference type="OrthoDB" id="7872013at2"/>
<evidence type="ECO:0000256" key="1">
    <source>
        <dbReference type="ARBA" id="ARBA00004141"/>
    </source>
</evidence>
<accession>A0A1M6PSL6</accession>
<proteinExistence type="predicted"/>
<evidence type="ECO:0000313" key="7">
    <source>
        <dbReference type="EMBL" id="SHK10900.1"/>
    </source>
</evidence>
<keyword evidence="8" id="KW-1185">Reference proteome</keyword>
<name>A0A1M6PSL6_9RHOB</name>
<feature type="transmembrane region" description="Helical" evidence="5">
    <location>
        <begin position="102"/>
        <end position="124"/>
    </location>
</feature>
<evidence type="ECO:0000313" key="8">
    <source>
        <dbReference type="Proteomes" id="UP000183982"/>
    </source>
</evidence>